<dbReference type="Proteomes" id="UP000479710">
    <property type="component" value="Unassembled WGS sequence"/>
</dbReference>
<protein>
    <recommendedName>
        <fullName evidence="1">DUF3615 domain-containing protein</fullName>
    </recommendedName>
</protein>
<feature type="non-terminal residue" evidence="2">
    <location>
        <position position="1"/>
    </location>
</feature>
<sequence length="64" mass="7360">PAELEIMEVKERGLFMEGEKVYGHFNFLVKDSDGTPSLFFAEVDPDCKEEKDVYLCCPLEQNDN</sequence>
<dbReference type="Pfam" id="PF12274">
    <property type="entry name" value="DUF3615"/>
    <property type="match status" value="1"/>
</dbReference>
<feature type="non-terminal residue" evidence="2">
    <location>
        <position position="64"/>
    </location>
</feature>
<reference evidence="2 3" key="1">
    <citation type="submission" date="2019-11" db="EMBL/GenBank/DDBJ databases">
        <title>Whole genome sequence of Oryza granulata.</title>
        <authorList>
            <person name="Li W."/>
        </authorList>
    </citation>
    <scope>NUCLEOTIDE SEQUENCE [LARGE SCALE GENOMIC DNA]</scope>
    <source>
        <strain evidence="3">cv. Menghai</strain>
        <tissue evidence="2">Leaf</tissue>
    </source>
</reference>
<dbReference type="PANTHER" id="PTHR33326:SF11">
    <property type="entry name" value="OS10G0373300 PROTEIN"/>
    <property type="match status" value="1"/>
</dbReference>
<name>A0A6G1EVD7_9ORYZ</name>
<proteinExistence type="predicted"/>
<keyword evidence="3" id="KW-1185">Reference proteome</keyword>
<dbReference type="AlphaFoldDB" id="A0A6G1EVD7"/>
<evidence type="ECO:0000313" key="2">
    <source>
        <dbReference type="EMBL" id="KAF0928623.1"/>
    </source>
</evidence>
<evidence type="ECO:0000313" key="3">
    <source>
        <dbReference type="Proteomes" id="UP000479710"/>
    </source>
</evidence>
<dbReference type="PANTHER" id="PTHR33326">
    <property type="entry name" value="OS05G0543800 PROTEIN"/>
    <property type="match status" value="1"/>
</dbReference>
<feature type="domain" description="DUF3615" evidence="1">
    <location>
        <begin position="5"/>
        <end position="63"/>
    </location>
</feature>
<dbReference type="InterPro" id="IPR022059">
    <property type="entry name" value="DUF3615"/>
</dbReference>
<gene>
    <name evidence="2" type="ORF">E2562_006060</name>
</gene>
<dbReference type="EMBL" id="SPHZ02000002">
    <property type="protein sequence ID" value="KAF0928623.1"/>
    <property type="molecule type" value="Genomic_DNA"/>
</dbReference>
<accession>A0A6G1EVD7</accession>
<comment type="caution">
    <text evidence="2">The sequence shown here is derived from an EMBL/GenBank/DDBJ whole genome shotgun (WGS) entry which is preliminary data.</text>
</comment>
<evidence type="ECO:0000259" key="1">
    <source>
        <dbReference type="Pfam" id="PF12274"/>
    </source>
</evidence>
<dbReference type="OrthoDB" id="664302at2759"/>
<organism evidence="2 3">
    <name type="scientific">Oryza meyeriana var. granulata</name>
    <dbReference type="NCBI Taxonomy" id="110450"/>
    <lineage>
        <taxon>Eukaryota</taxon>
        <taxon>Viridiplantae</taxon>
        <taxon>Streptophyta</taxon>
        <taxon>Embryophyta</taxon>
        <taxon>Tracheophyta</taxon>
        <taxon>Spermatophyta</taxon>
        <taxon>Magnoliopsida</taxon>
        <taxon>Liliopsida</taxon>
        <taxon>Poales</taxon>
        <taxon>Poaceae</taxon>
        <taxon>BOP clade</taxon>
        <taxon>Oryzoideae</taxon>
        <taxon>Oryzeae</taxon>
        <taxon>Oryzinae</taxon>
        <taxon>Oryza</taxon>
        <taxon>Oryza meyeriana</taxon>
    </lineage>
</organism>